<dbReference type="Proteomes" id="UP000008311">
    <property type="component" value="Unassembled WGS sequence"/>
</dbReference>
<name>B9TJG1_RICCO</name>
<reference evidence="2" key="1">
    <citation type="journal article" date="2010" name="Nat. Biotechnol.">
        <title>Draft genome sequence of the oilseed species Ricinus communis.</title>
        <authorList>
            <person name="Chan A.P."/>
            <person name="Crabtree J."/>
            <person name="Zhao Q."/>
            <person name="Lorenzi H."/>
            <person name="Orvis J."/>
            <person name="Puiu D."/>
            <person name="Melake-Berhan A."/>
            <person name="Jones K.M."/>
            <person name="Redman J."/>
            <person name="Chen G."/>
            <person name="Cahoon E.B."/>
            <person name="Gedil M."/>
            <person name="Stanke M."/>
            <person name="Haas B.J."/>
            <person name="Wortman J.R."/>
            <person name="Fraser-Liggett C.M."/>
            <person name="Ravel J."/>
            <person name="Rabinowicz P.D."/>
        </authorList>
    </citation>
    <scope>NUCLEOTIDE SEQUENCE [LARGE SCALE GENOMIC DNA]</scope>
    <source>
        <strain evidence="2">cv. Hale</strain>
    </source>
</reference>
<dbReference type="EMBL" id="EQ983844">
    <property type="protein sequence ID" value="EEF24005.1"/>
    <property type="molecule type" value="Genomic_DNA"/>
</dbReference>
<dbReference type="AlphaFoldDB" id="B9TJG1"/>
<keyword evidence="2" id="KW-1185">Reference proteome</keyword>
<dbReference type="InParanoid" id="B9TJG1"/>
<evidence type="ECO:0000313" key="1">
    <source>
        <dbReference type="EMBL" id="EEF24005.1"/>
    </source>
</evidence>
<gene>
    <name evidence="1" type="ORF">RCOM_2092820</name>
</gene>
<proteinExistence type="predicted"/>
<evidence type="ECO:0000313" key="2">
    <source>
        <dbReference type="Proteomes" id="UP000008311"/>
    </source>
</evidence>
<protein>
    <submittedName>
        <fullName evidence="1">Uncharacterized protein</fullName>
    </submittedName>
</protein>
<accession>B9TJG1</accession>
<organism evidence="1 2">
    <name type="scientific">Ricinus communis</name>
    <name type="common">Castor bean</name>
    <dbReference type="NCBI Taxonomy" id="3988"/>
    <lineage>
        <taxon>Eukaryota</taxon>
        <taxon>Viridiplantae</taxon>
        <taxon>Streptophyta</taxon>
        <taxon>Embryophyta</taxon>
        <taxon>Tracheophyta</taxon>
        <taxon>Spermatophyta</taxon>
        <taxon>Magnoliopsida</taxon>
        <taxon>eudicotyledons</taxon>
        <taxon>Gunneridae</taxon>
        <taxon>Pentapetalae</taxon>
        <taxon>rosids</taxon>
        <taxon>fabids</taxon>
        <taxon>Malpighiales</taxon>
        <taxon>Euphorbiaceae</taxon>
        <taxon>Acalyphoideae</taxon>
        <taxon>Acalypheae</taxon>
        <taxon>Ricinus</taxon>
    </lineage>
</organism>
<sequence>MRLQLQRARRRAADVFRLRHPAPAGRIEADQAARRVVDTPLRCADREQRARRPFAFVGRIDGERQFRLQVRVALYVRLDLAVVHGRVAVRQQCLHAGRLVRARDGEAYAVVALPRQLV</sequence>